<dbReference type="Gene3D" id="3.30.565.10">
    <property type="entry name" value="Histidine kinase-like ATPase, C-terminal domain"/>
    <property type="match status" value="1"/>
</dbReference>
<dbReference type="InterPro" id="IPR005467">
    <property type="entry name" value="His_kinase_dom"/>
</dbReference>
<evidence type="ECO:0000256" key="1">
    <source>
        <dbReference type="ARBA" id="ARBA00000085"/>
    </source>
</evidence>
<organism evidence="9 10">
    <name type="scientific">Halomicrobium zhouii</name>
    <dbReference type="NCBI Taxonomy" id="767519"/>
    <lineage>
        <taxon>Archaea</taxon>
        <taxon>Methanobacteriati</taxon>
        <taxon>Methanobacteriota</taxon>
        <taxon>Stenosarchaea group</taxon>
        <taxon>Halobacteria</taxon>
        <taxon>Halobacteriales</taxon>
        <taxon>Haloarculaceae</taxon>
        <taxon>Halomicrobium</taxon>
    </lineage>
</organism>
<dbReference type="GO" id="GO:0004673">
    <property type="term" value="F:protein histidine kinase activity"/>
    <property type="evidence" value="ECO:0007669"/>
    <property type="project" value="UniProtKB-EC"/>
</dbReference>
<dbReference type="CDD" id="cd00075">
    <property type="entry name" value="HATPase"/>
    <property type="match status" value="1"/>
</dbReference>
<dbReference type="PANTHER" id="PTHR44936">
    <property type="entry name" value="SENSOR PROTEIN CREC"/>
    <property type="match status" value="1"/>
</dbReference>
<dbReference type="EMBL" id="FOZK01000002">
    <property type="protein sequence ID" value="SFR96395.1"/>
    <property type="molecule type" value="Genomic_DNA"/>
</dbReference>
<dbReference type="SUPFAM" id="SSF55874">
    <property type="entry name" value="ATPase domain of HSP90 chaperone/DNA topoisomerase II/histidine kinase"/>
    <property type="match status" value="1"/>
</dbReference>
<evidence type="ECO:0000256" key="5">
    <source>
        <dbReference type="ARBA" id="ARBA00022777"/>
    </source>
</evidence>
<keyword evidence="3" id="KW-0808">Transferase</keyword>
<keyword evidence="7" id="KW-0812">Transmembrane</keyword>
<keyword evidence="10" id="KW-1185">Reference proteome</keyword>
<name>A0A1I6KYV6_9EURY</name>
<dbReference type="PROSITE" id="PS50109">
    <property type="entry name" value="HIS_KIN"/>
    <property type="match status" value="1"/>
</dbReference>
<feature type="transmembrane region" description="Helical" evidence="7">
    <location>
        <begin position="12"/>
        <end position="29"/>
    </location>
</feature>
<evidence type="ECO:0000313" key="9">
    <source>
        <dbReference type="EMBL" id="SFR96395.1"/>
    </source>
</evidence>
<feature type="domain" description="Histidine kinase" evidence="8">
    <location>
        <begin position="94"/>
        <end position="298"/>
    </location>
</feature>
<feature type="transmembrane region" description="Helical" evidence="7">
    <location>
        <begin position="49"/>
        <end position="67"/>
    </location>
</feature>
<accession>A0A1I6KYV6</accession>
<dbReference type="PANTHER" id="PTHR44936:SF10">
    <property type="entry name" value="SENSOR PROTEIN RSTB"/>
    <property type="match status" value="1"/>
</dbReference>
<keyword evidence="6" id="KW-0067">ATP-binding</keyword>
<dbReference type="RefSeq" id="WP_089815670.1">
    <property type="nucleotide sequence ID" value="NZ_FOZK01000002.1"/>
</dbReference>
<keyword evidence="5 9" id="KW-0418">Kinase</keyword>
<dbReference type="InterPro" id="IPR050980">
    <property type="entry name" value="2C_sensor_his_kinase"/>
</dbReference>
<dbReference type="GO" id="GO:0005524">
    <property type="term" value="F:ATP binding"/>
    <property type="evidence" value="ECO:0007669"/>
    <property type="project" value="UniProtKB-KW"/>
</dbReference>
<dbReference type="Pfam" id="PF02518">
    <property type="entry name" value="HATPase_c"/>
    <property type="match status" value="1"/>
</dbReference>
<dbReference type="OrthoDB" id="327291at2157"/>
<evidence type="ECO:0000256" key="7">
    <source>
        <dbReference type="SAM" id="Phobius"/>
    </source>
</evidence>
<dbReference type="Proteomes" id="UP000199062">
    <property type="component" value="Unassembled WGS sequence"/>
</dbReference>
<keyword evidence="7" id="KW-1133">Transmembrane helix</keyword>
<evidence type="ECO:0000256" key="2">
    <source>
        <dbReference type="ARBA" id="ARBA00012438"/>
    </source>
</evidence>
<gene>
    <name evidence="9" type="ORF">SAMN05216559_1581</name>
</gene>
<evidence type="ECO:0000256" key="6">
    <source>
        <dbReference type="ARBA" id="ARBA00022840"/>
    </source>
</evidence>
<dbReference type="AlphaFoldDB" id="A0A1I6KYV6"/>
<keyword evidence="4" id="KW-0547">Nucleotide-binding</keyword>
<evidence type="ECO:0000259" key="8">
    <source>
        <dbReference type="PROSITE" id="PS50109"/>
    </source>
</evidence>
<proteinExistence type="predicted"/>
<comment type="catalytic activity">
    <reaction evidence="1">
        <text>ATP + protein L-histidine = ADP + protein N-phospho-L-histidine.</text>
        <dbReference type="EC" id="2.7.13.3"/>
    </reaction>
</comment>
<reference evidence="9 10" key="1">
    <citation type="submission" date="2016-10" db="EMBL/GenBank/DDBJ databases">
        <authorList>
            <person name="de Groot N.N."/>
        </authorList>
    </citation>
    <scope>NUCLEOTIDE SEQUENCE [LARGE SCALE GENOMIC DNA]</scope>
    <source>
        <strain evidence="9 10">CGMCC 1.10457</strain>
    </source>
</reference>
<evidence type="ECO:0000256" key="3">
    <source>
        <dbReference type="ARBA" id="ARBA00022679"/>
    </source>
</evidence>
<sequence>MGNQGWDTSYGAVRITAAYVLLSGAWILFSDWVIGVLFQDAANLRIGQTVKGLVFVALSGLLIFWLVRREQRRLAATNESLERTVAHATVLHRLLRHNLRNSCDVIQNNVDLLQSGRGDPAANHERIQRQAANLSNIAAKSQHLRDVVFDDRTESIEQDLTAVVEEAVAAAREEFPAATFELEPSPSQRVVAHPRLSIAVEELLGNAVVHQADRGPNVTVSLDREGDEAVVRITDDGPGIPDIERAVLEDGVEDALTHSRGLGLWVVRFIVTASGGSLSVPLTNSDGTVVSIRLPVAGA</sequence>
<dbReference type="STRING" id="767519.SAMN05216559_1581"/>
<protein>
    <recommendedName>
        <fullName evidence="2">histidine kinase</fullName>
        <ecNumber evidence="2">2.7.13.3</ecNumber>
    </recommendedName>
</protein>
<evidence type="ECO:0000256" key="4">
    <source>
        <dbReference type="ARBA" id="ARBA00022741"/>
    </source>
</evidence>
<dbReference type="EC" id="2.7.13.3" evidence="2"/>
<dbReference type="InterPro" id="IPR003594">
    <property type="entry name" value="HATPase_dom"/>
</dbReference>
<dbReference type="SMART" id="SM00387">
    <property type="entry name" value="HATPase_c"/>
    <property type="match status" value="1"/>
</dbReference>
<evidence type="ECO:0000313" key="10">
    <source>
        <dbReference type="Proteomes" id="UP000199062"/>
    </source>
</evidence>
<dbReference type="InterPro" id="IPR036890">
    <property type="entry name" value="HATPase_C_sf"/>
</dbReference>
<keyword evidence="7" id="KW-0472">Membrane</keyword>